<gene>
    <name evidence="7" type="ordered locus">amb0488</name>
</gene>
<dbReference type="RefSeq" id="WP_011382932.1">
    <property type="nucleotide sequence ID" value="NC_007626.1"/>
</dbReference>
<evidence type="ECO:0000313" key="8">
    <source>
        <dbReference type="Proteomes" id="UP000007058"/>
    </source>
</evidence>
<dbReference type="Proteomes" id="UP000007058">
    <property type="component" value="Chromosome"/>
</dbReference>
<dbReference type="HOGENOM" id="CLU_027562_0_1_5"/>
<evidence type="ECO:0000256" key="2">
    <source>
        <dbReference type="ARBA" id="ARBA00022908"/>
    </source>
</evidence>
<dbReference type="AlphaFoldDB" id="Q2WA33"/>
<dbReference type="GO" id="GO:0015074">
    <property type="term" value="P:DNA integration"/>
    <property type="evidence" value="ECO:0007669"/>
    <property type="project" value="UniProtKB-KW"/>
</dbReference>
<dbReference type="SUPFAM" id="SSF56349">
    <property type="entry name" value="DNA breaking-rejoining enzymes"/>
    <property type="match status" value="1"/>
</dbReference>
<dbReference type="EMBL" id="AP007255">
    <property type="protein sequence ID" value="BAE49292.1"/>
    <property type="molecule type" value="Genomic_DNA"/>
</dbReference>
<dbReference type="CDD" id="cd00801">
    <property type="entry name" value="INT_P4_C"/>
    <property type="match status" value="1"/>
</dbReference>
<dbReference type="InterPro" id="IPR010998">
    <property type="entry name" value="Integrase_recombinase_N"/>
</dbReference>
<evidence type="ECO:0000313" key="7">
    <source>
        <dbReference type="EMBL" id="BAE49292.1"/>
    </source>
</evidence>
<evidence type="ECO:0000259" key="6">
    <source>
        <dbReference type="PROSITE" id="PS51898"/>
    </source>
</evidence>
<dbReference type="PANTHER" id="PTHR30629">
    <property type="entry name" value="PROPHAGE INTEGRASE"/>
    <property type="match status" value="1"/>
</dbReference>
<dbReference type="KEGG" id="mag:amb0488"/>
<dbReference type="PROSITE" id="PS51898">
    <property type="entry name" value="TYR_RECOMBINASE"/>
    <property type="match status" value="1"/>
</dbReference>
<reference evidence="7 8" key="1">
    <citation type="journal article" date="2005" name="DNA Res.">
        <title>Complete genome sequence of the facultative anaerobic magnetotactic bacterium Magnetospirillum sp. strain AMB-1.</title>
        <authorList>
            <person name="Matsunaga T."/>
            <person name="Okamura Y."/>
            <person name="Fukuda Y."/>
            <person name="Wahyudi A.T."/>
            <person name="Murase Y."/>
            <person name="Takeyama H."/>
        </authorList>
    </citation>
    <scope>NUCLEOTIDE SEQUENCE [LARGE SCALE GENOMIC DNA]</scope>
    <source>
        <strain evidence="8">ATCC 700264 / AMB-1</strain>
    </source>
</reference>
<evidence type="ECO:0000256" key="3">
    <source>
        <dbReference type="ARBA" id="ARBA00023125"/>
    </source>
</evidence>
<dbReference type="PANTHER" id="PTHR30629:SF2">
    <property type="entry name" value="PROPHAGE INTEGRASE INTS-RELATED"/>
    <property type="match status" value="1"/>
</dbReference>
<keyword evidence="8" id="KW-1185">Reference proteome</keyword>
<dbReference type="InterPro" id="IPR053876">
    <property type="entry name" value="Phage_int_M"/>
</dbReference>
<dbReference type="Pfam" id="PF00589">
    <property type="entry name" value="Phage_integrase"/>
    <property type="match status" value="1"/>
</dbReference>
<feature type="region of interest" description="Disordered" evidence="5">
    <location>
        <begin position="75"/>
        <end position="95"/>
    </location>
</feature>
<dbReference type="InterPro" id="IPR025166">
    <property type="entry name" value="Integrase_DNA_bind_dom"/>
</dbReference>
<dbReference type="InterPro" id="IPR050808">
    <property type="entry name" value="Phage_Integrase"/>
</dbReference>
<dbReference type="GO" id="GO:0003677">
    <property type="term" value="F:DNA binding"/>
    <property type="evidence" value="ECO:0007669"/>
    <property type="project" value="UniProtKB-KW"/>
</dbReference>
<dbReference type="InterPro" id="IPR002104">
    <property type="entry name" value="Integrase_catalytic"/>
</dbReference>
<sequence>MPLTDLQIKAAKPADKPIKLADGGGMFLLVTPQDQRYWRLKYRFGGKEKLLALGVYPDVTIKTARQLRDDAKKQLANGIDPSDARKAKKSSQLLDGPDSFENVAREWFAKNVATWAETHSSKVLQRLESDVFPLIGTKPIGSITAPMILAVARKIEARGANDTAHRAVQNAGQIMRYAVATGRAERDPTGDLRGALPPVRHKHFAALTDPKLVGELLRAFDAFEGTVVVKAALQLAPLVFVRPGELRKAKWADIDLDAGSWAFHASKARKGETIEHLVPLSTQAVEILRDLHQYTGNRECLFPGRDPRKPMSEAAVNAALRRLGYDTKTEITGHGFRAMARTILAEQLGEDPHVIEQQLAHRVPDALGRAYNRTKYIEQRRAMMQRWSDYLDTLKAGAEVIQLPQARGRHAN</sequence>
<proteinExistence type="inferred from homology"/>
<dbReference type="InterPro" id="IPR013762">
    <property type="entry name" value="Integrase-like_cat_sf"/>
</dbReference>
<dbReference type="STRING" id="342108.amb0488"/>
<dbReference type="Pfam" id="PF22022">
    <property type="entry name" value="Phage_int_M"/>
    <property type="match status" value="1"/>
</dbReference>
<protein>
    <submittedName>
        <fullName evidence="7">Integrase</fullName>
    </submittedName>
</protein>
<evidence type="ECO:0000256" key="1">
    <source>
        <dbReference type="ARBA" id="ARBA00008857"/>
    </source>
</evidence>
<accession>Q2WA33</accession>
<evidence type="ECO:0000256" key="4">
    <source>
        <dbReference type="ARBA" id="ARBA00023172"/>
    </source>
</evidence>
<name>Q2WA33_PARM1</name>
<feature type="domain" description="Tyr recombinase" evidence="6">
    <location>
        <begin position="202"/>
        <end position="384"/>
    </location>
</feature>
<keyword evidence="4" id="KW-0233">DNA recombination</keyword>
<dbReference type="Gene3D" id="1.10.150.130">
    <property type="match status" value="1"/>
</dbReference>
<dbReference type="Gene3D" id="3.30.160.390">
    <property type="entry name" value="Integrase, DNA-binding domain"/>
    <property type="match status" value="1"/>
</dbReference>
<evidence type="ECO:0000256" key="5">
    <source>
        <dbReference type="SAM" id="MobiDB-lite"/>
    </source>
</evidence>
<dbReference type="InterPro" id="IPR038488">
    <property type="entry name" value="Integrase_DNA-bd_sf"/>
</dbReference>
<dbReference type="Pfam" id="PF13356">
    <property type="entry name" value="Arm-DNA-bind_3"/>
    <property type="match status" value="1"/>
</dbReference>
<dbReference type="GO" id="GO:0006310">
    <property type="term" value="P:DNA recombination"/>
    <property type="evidence" value="ECO:0007669"/>
    <property type="project" value="UniProtKB-KW"/>
</dbReference>
<comment type="similarity">
    <text evidence="1">Belongs to the 'phage' integrase family.</text>
</comment>
<keyword evidence="3" id="KW-0238">DNA-binding</keyword>
<dbReference type="InterPro" id="IPR011010">
    <property type="entry name" value="DNA_brk_join_enz"/>
</dbReference>
<keyword evidence="2" id="KW-0229">DNA integration</keyword>
<organism evidence="7 8">
    <name type="scientific">Paramagnetospirillum magneticum (strain ATCC 700264 / AMB-1)</name>
    <name type="common">Magnetospirillum magneticum</name>
    <dbReference type="NCBI Taxonomy" id="342108"/>
    <lineage>
        <taxon>Bacteria</taxon>
        <taxon>Pseudomonadati</taxon>
        <taxon>Pseudomonadota</taxon>
        <taxon>Alphaproteobacteria</taxon>
        <taxon>Rhodospirillales</taxon>
        <taxon>Magnetospirillaceae</taxon>
        <taxon>Paramagnetospirillum</taxon>
    </lineage>
</organism>
<dbReference type="OrthoDB" id="9795573at2"/>
<dbReference type="Gene3D" id="1.10.443.10">
    <property type="entry name" value="Intergrase catalytic core"/>
    <property type="match status" value="1"/>
</dbReference>